<dbReference type="PANTHER" id="PTHR37404:SF1">
    <property type="entry name" value="HCG1796489"/>
    <property type="match status" value="1"/>
</dbReference>
<dbReference type="EMBL" id="UFQT01000285">
    <property type="protein sequence ID" value="SSX22814.1"/>
    <property type="molecule type" value="Genomic_DNA"/>
</dbReference>
<dbReference type="AlphaFoldDB" id="A0A336LXW4"/>
<accession>A0A336LXW4</accession>
<proteinExistence type="predicted"/>
<organism evidence="1">
    <name type="scientific">Culicoides sonorensis</name>
    <name type="common">Biting midge</name>
    <dbReference type="NCBI Taxonomy" id="179676"/>
    <lineage>
        <taxon>Eukaryota</taxon>
        <taxon>Metazoa</taxon>
        <taxon>Ecdysozoa</taxon>
        <taxon>Arthropoda</taxon>
        <taxon>Hexapoda</taxon>
        <taxon>Insecta</taxon>
        <taxon>Pterygota</taxon>
        <taxon>Neoptera</taxon>
        <taxon>Endopterygota</taxon>
        <taxon>Diptera</taxon>
        <taxon>Nematocera</taxon>
        <taxon>Chironomoidea</taxon>
        <taxon>Ceratopogonidae</taxon>
        <taxon>Ceratopogoninae</taxon>
        <taxon>Culicoides</taxon>
        <taxon>Monoculicoides</taxon>
    </lineage>
</organism>
<reference evidence="1" key="1">
    <citation type="submission" date="2018-07" db="EMBL/GenBank/DDBJ databases">
        <authorList>
            <person name="Quirk P.G."/>
            <person name="Krulwich T.A."/>
        </authorList>
    </citation>
    <scope>NUCLEOTIDE SEQUENCE</scope>
</reference>
<dbReference type="InterPro" id="IPR053347">
    <property type="entry name" value="Axonemal_MT_stabilizer"/>
</dbReference>
<protein>
    <submittedName>
        <fullName evidence="1">CSON007557 protein</fullName>
    </submittedName>
</protein>
<sequence length="325" mass="38562">MSQLQKGQKQLLVNTVNKYDFYEYEKPLMFNETDYRSGATRSHRYYFPKEVPKEPEFRCNTGKLMGPNPICIKNVSETTEKFPFKFPLKYEPRAADLTYQSNRPSFIKYFDEKVKKTLVRPINEYQTTNSHEYTSKSLAREPNFQQTTLNYHIEHPNLTVYSNEKGKLKYLDPFVSTTNLNHIYFTEEMQKGIAKKDAITFWDWLQYPKTKLGFGLKEYPYKDCKKILPMYDKSKFLHEIKDRELPKRMKFVPNNSFKTESRINYQIPVEKVFLYDKSHGKPIVYETGIEIKDTEYKMIGSGKPIQSFLQVEKPKIVHKKSGDCR</sequence>
<dbReference type="VEuPathDB" id="VectorBase:CSON007557"/>
<gene>
    <name evidence="1" type="primary">CSON007557</name>
</gene>
<evidence type="ECO:0000313" key="1">
    <source>
        <dbReference type="EMBL" id="SSX22814.1"/>
    </source>
</evidence>
<name>A0A336LXW4_CULSO</name>
<dbReference type="PANTHER" id="PTHR37404">
    <property type="entry name" value="HCG1796489"/>
    <property type="match status" value="1"/>
</dbReference>